<evidence type="ECO:0000313" key="2">
    <source>
        <dbReference type="Proteomes" id="UP000182089"/>
    </source>
</evidence>
<sequence length="134" mass="14714">MHQALAPEAERMIAEWLLNNDLPFYLESNEGLFASPGFENKAQDALKKYIQGKNPTKDVSKAHAIDVLLSYLKASPKQTVAFGDAKIDIPMFEYCATSVAMENAGQETKTAADLVTTDVNDDGLWNGFKMIGVI</sequence>
<comment type="caution">
    <text evidence="1">The sequence shown here is derived from an EMBL/GenBank/DDBJ whole genome shotgun (WGS) entry which is preliminary data.</text>
</comment>
<gene>
    <name evidence="1" type="ORF">SAMN05216431_103152</name>
</gene>
<dbReference type="PANTHER" id="PTHR10000">
    <property type="entry name" value="PHOSPHOSERINE PHOSPHATASE"/>
    <property type="match status" value="1"/>
</dbReference>
<dbReference type="Pfam" id="PF08282">
    <property type="entry name" value="Hydrolase_3"/>
    <property type="match status" value="1"/>
</dbReference>
<accession>A0ABY1AAE1</accession>
<dbReference type="InterPro" id="IPR036412">
    <property type="entry name" value="HAD-like_sf"/>
</dbReference>
<dbReference type="InterPro" id="IPR023214">
    <property type="entry name" value="HAD_sf"/>
</dbReference>
<organism evidence="1 2">
    <name type="scientific">Ligilactobacillus ruminis</name>
    <dbReference type="NCBI Taxonomy" id="1623"/>
    <lineage>
        <taxon>Bacteria</taxon>
        <taxon>Bacillati</taxon>
        <taxon>Bacillota</taxon>
        <taxon>Bacilli</taxon>
        <taxon>Lactobacillales</taxon>
        <taxon>Lactobacillaceae</taxon>
        <taxon>Ligilactobacillus</taxon>
    </lineage>
</organism>
<dbReference type="SUPFAM" id="SSF56784">
    <property type="entry name" value="HAD-like"/>
    <property type="match status" value="1"/>
</dbReference>
<proteinExistence type="predicted"/>
<dbReference type="EMBL" id="FOCC01000003">
    <property type="protein sequence ID" value="SEM50110.1"/>
    <property type="molecule type" value="Genomic_DNA"/>
</dbReference>
<dbReference type="PANTHER" id="PTHR10000:SF25">
    <property type="entry name" value="PHOSPHATASE YKRA-RELATED"/>
    <property type="match status" value="1"/>
</dbReference>
<name>A0ABY1AAE1_9LACO</name>
<dbReference type="Gene3D" id="3.40.50.1000">
    <property type="entry name" value="HAD superfamily/HAD-like"/>
    <property type="match status" value="1"/>
</dbReference>
<protein>
    <submittedName>
        <fullName evidence="1">Haloacid dehalogenase-like hydrolase</fullName>
    </submittedName>
</protein>
<evidence type="ECO:0000313" key="1">
    <source>
        <dbReference type="EMBL" id="SEM50110.1"/>
    </source>
</evidence>
<dbReference type="Proteomes" id="UP000182089">
    <property type="component" value="Unassembled WGS sequence"/>
</dbReference>
<reference evidence="1 2" key="1">
    <citation type="submission" date="2016-10" db="EMBL/GenBank/DDBJ databases">
        <authorList>
            <person name="Varghese N."/>
            <person name="Submissions S."/>
        </authorList>
    </citation>
    <scope>NUCLEOTIDE SEQUENCE [LARGE SCALE GENOMIC DNA]</scope>
    <source>
        <strain evidence="1 2">WC1T17</strain>
    </source>
</reference>